<feature type="domain" description="GH18" evidence="10">
    <location>
        <begin position="411"/>
        <end position="784"/>
    </location>
</feature>
<dbReference type="SMART" id="SM00636">
    <property type="entry name" value="Glyco_18"/>
    <property type="match status" value="3"/>
</dbReference>
<feature type="compositionally biased region" description="Low complexity" evidence="7">
    <location>
        <begin position="1092"/>
        <end position="1132"/>
    </location>
</feature>
<dbReference type="InterPro" id="IPR001579">
    <property type="entry name" value="Glyco_hydro_18_chit_AS"/>
</dbReference>
<feature type="compositionally biased region" description="Gly residues" evidence="7">
    <location>
        <begin position="1521"/>
        <end position="1532"/>
    </location>
</feature>
<feature type="region of interest" description="Disordered" evidence="7">
    <location>
        <begin position="798"/>
        <end position="823"/>
    </location>
</feature>
<evidence type="ECO:0000256" key="5">
    <source>
        <dbReference type="ARBA" id="ARBA00023295"/>
    </source>
</evidence>
<evidence type="ECO:0000259" key="9">
    <source>
        <dbReference type="PROSITE" id="PS50940"/>
    </source>
</evidence>
<evidence type="ECO:0000256" key="7">
    <source>
        <dbReference type="SAM" id="MobiDB-lite"/>
    </source>
</evidence>
<protein>
    <recommendedName>
        <fullName evidence="13">Chitinase 3</fullName>
    </recommendedName>
</protein>
<dbReference type="PROSITE" id="PS01095">
    <property type="entry name" value="GH18_1"/>
    <property type="match status" value="2"/>
</dbReference>
<dbReference type="CDD" id="cd02872">
    <property type="entry name" value="GH18_chitolectin_chitotriosidase"/>
    <property type="match status" value="2"/>
</dbReference>
<dbReference type="InterPro" id="IPR050314">
    <property type="entry name" value="Glycosyl_Hydrlase_18"/>
</dbReference>
<feature type="compositionally biased region" description="Low complexity" evidence="7">
    <location>
        <begin position="798"/>
        <end position="817"/>
    </location>
</feature>
<keyword evidence="3 6" id="KW-0378">Hydrolase</keyword>
<dbReference type="InterPro" id="IPR017853">
    <property type="entry name" value="GH"/>
</dbReference>
<accession>A0ABP1QUB5</accession>
<dbReference type="SUPFAM" id="SSF54556">
    <property type="entry name" value="Chitinase insertion domain"/>
    <property type="match status" value="3"/>
</dbReference>
<keyword evidence="5 6" id="KW-0326">Glycosidase</keyword>
<feature type="region of interest" description="Disordered" evidence="7">
    <location>
        <begin position="38"/>
        <end position="60"/>
    </location>
</feature>
<feature type="compositionally biased region" description="Gly residues" evidence="7">
    <location>
        <begin position="1133"/>
        <end position="1142"/>
    </location>
</feature>
<dbReference type="InterPro" id="IPR036508">
    <property type="entry name" value="Chitin-bd_dom_sf"/>
</dbReference>
<name>A0ABP1QUB5_9HEXA</name>
<feature type="domain" description="Chitin-binding type-2" evidence="9">
    <location>
        <begin position="965"/>
        <end position="1018"/>
    </location>
</feature>
<reference evidence="11 12" key="1">
    <citation type="submission" date="2024-08" db="EMBL/GenBank/DDBJ databases">
        <authorList>
            <person name="Cucini C."/>
            <person name="Frati F."/>
        </authorList>
    </citation>
    <scope>NUCLEOTIDE SEQUENCE [LARGE SCALE GENOMIC DNA]</scope>
</reference>
<feature type="domain" description="Chitin-binding type-2" evidence="9">
    <location>
        <begin position="1578"/>
        <end position="1622"/>
    </location>
</feature>
<proteinExistence type="inferred from homology"/>
<dbReference type="Proteomes" id="UP001642540">
    <property type="component" value="Unassembled WGS sequence"/>
</dbReference>
<feature type="region of interest" description="Disordered" evidence="7">
    <location>
        <begin position="1087"/>
        <end position="1144"/>
    </location>
</feature>
<evidence type="ECO:0000256" key="1">
    <source>
        <dbReference type="ARBA" id="ARBA00009121"/>
    </source>
</evidence>
<dbReference type="Gene3D" id="3.10.50.10">
    <property type="match status" value="3"/>
</dbReference>
<dbReference type="Gene3D" id="2.170.140.10">
    <property type="entry name" value="Chitin binding domain"/>
    <property type="match status" value="4"/>
</dbReference>
<feature type="domain" description="GH18" evidence="10">
    <location>
        <begin position="1148"/>
        <end position="1517"/>
    </location>
</feature>
<feature type="domain" description="Chitin-binding type-2" evidence="9">
    <location>
        <begin position="831"/>
        <end position="886"/>
    </location>
</feature>
<dbReference type="Pfam" id="PF00704">
    <property type="entry name" value="Glyco_hydro_18"/>
    <property type="match status" value="3"/>
</dbReference>
<feature type="region of interest" description="Disordered" evidence="7">
    <location>
        <begin position="1626"/>
        <end position="1688"/>
    </location>
</feature>
<dbReference type="SUPFAM" id="SSF51445">
    <property type="entry name" value="(Trans)glycosidases"/>
    <property type="match status" value="3"/>
</dbReference>
<keyword evidence="12" id="KW-1185">Reference proteome</keyword>
<feature type="compositionally biased region" description="Low complexity" evidence="7">
    <location>
        <begin position="1640"/>
        <end position="1688"/>
    </location>
</feature>
<evidence type="ECO:0000256" key="8">
    <source>
        <dbReference type="SAM" id="SignalP"/>
    </source>
</evidence>
<dbReference type="PANTHER" id="PTHR11177">
    <property type="entry name" value="CHITINASE"/>
    <property type="match status" value="1"/>
</dbReference>
<dbReference type="PROSITE" id="PS50940">
    <property type="entry name" value="CHIT_BIND_II"/>
    <property type="match status" value="4"/>
</dbReference>
<dbReference type="Pfam" id="PF01607">
    <property type="entry name" value="CBM_14"/>
    <property type="match status" value="4"/>
</dbReference>
<evidence type="ECO:0000259" key="10">
    <source>
        <dbReference type="PROSITE" id="PS51910"/>
    </source>
</evidence>
<feature type="region of interest" description="Disordered" evidence="7">
    <location>
        <begin position="1521"/>
        <end position="1550"/>
    </location>
</feature>
<feature type="compositionally biased region" description="Low complexity" evidence="7">
    <location>
        <begin position="323"/>
        <end position="342"/>
    </location>
</feature>
<dbReference type="InterPro" id="IPR001223">
    <property type="entry name" value="Glyco_hydro18_cat"/>
</dbReference>
<dbReference type="EMBL" id="CAXLJM020000046">
    <property type="protein sequence ID" value="CAL8110884.1"/>
    <property type="molecule type" value="Genomic_DNA"/>
</dbReference>
<evidence type="ECO:0000256" key="4">
    <source>
        <dbReference type="ARBA" id="ARBA00023157"/>
    </source>
</evidence>
<feature type="region of interest" description="Disordered" evidence="7">
    <location>
        <begin position="312"/>
        <end position="354"/>
    </location>
</feature>
<feature type="compositionally biased region" description="Low complexity" evidence="7">
    <location>
        <begin position="39"/>
        <end position="52"/>
    </location>
</feature>
<evidence type="ECO:0000313" key="12">
    <source>
        <dbReference type="Proteomes" id="UP001642540"/>
    </source>
</evidence>
<feature type="domain" description="GH18" evidence="10">
    <location>
        <begin position="1709"/>
        <end position="2078"/>
    </location>
</feature>
<keyword evidence="2" id="KW-0147">Chitin-binding</keyword>
<dbReference type="InterPro" id="IPR029070">
    <property type="entry name" value="Chitinase_insertion_sf"/>
</dbReference>
<keyword evidence="4" id="KW-1015">Disulfide bond</keyword>
<gene>
    <name evidence="11" type="ORF">ODALV1_LOCUS14520</name>
</gene>
<evidence type="ECO:0008006" key="13">
    <source>
        <dbReference type="Google" id="ProtNLM"/>
    </source>
</evidence>
<organism evidence="11 12">
    <name type="scientific">Orchesella dallaii</name>
    <dbReference type="NCBI Taxonomy" id="48710"/>
    <lineage>
        <taxon>Eukaryota</taxon>
        <taxon>Metazoa</taxon>
        <taxon>Ecdysozoa</taxon>
        <taxon>Arthropoda</taxon>
        <taxon>Hexapoda</taxon>
        <taxon>Collembola</taxon>
        <taxon>Entomobryomorpha</taxon>
        <taxon>Entomobryoidea</taxon>
        <taxon>Orchesellidae</taxon>
        <taxon>Orchesellinae</taxon>
        <taxon>Orchesella</taxon>
    </lineage>
</organism>
<evidence type="ECO:0000256" key="3">
    <source>
        <dbReference type="ARBA" id="ARBA00022801"/>
    </source>
</evidence>
<evidence type="ECO:0000256" key="2">
    <source>
        <dbReference type="ARBA" id="ARBA00022669"/>
    </source>
</evidence>
<comment type="caution">
    <text evidence="11">The sequence shown here is derived from an EMBL/GenBank/DDBJ whole genome shotgun (WGS) entry which is preliminary data.</text>
</comment>
<dbReference type="PANTHER" id="PTHR11177:SF359">
    <property type="entry name" value="CHITINASE 10-RELATED"/>
    <property type="match status" value="1"/>
</dbReference>
<dbReference type="Gene3D" id="3.20.20.80">
    <property type="entry name" value="Glycosidases"/>
    <property type="match status" value="3"/>
</dbReference>
<dbReference type="SMART" id="SM00494">
    <property type="entry name" value="ChtBD2"/>
    <property type="match status" value="4"/>
</dbReference>
<evidence type="ECO:0000256" key="6">
    <source>
        <dbReference type="RuleBase" id="RU000489"/>
    </source>
</evidence>
<evidence type="ECO:0000313" key="11">
    <source>
        <dbReference type="EMBL" id="CAL8110884.1"/>
    </source>
</evidence>
<keyword evidence="8" id="KW-0732">Signal</keyword>
<feature type="compositionally biased region" description="Low complexity" evidence="7">
    <location>
        <begin position="901"/>
        <end position="926"/>
    </location>
</feature>
<comment type="similarity">
    <text evidence="1">Belongs to the glycosyl hydrolase 18 family. Chitinase class II subfamily.</text>
</comment>
<feature type="compositionally biased region" description="Polar residues" evidence="7">
    <location>
        <begin position="1541"/>
        <end position="1550"/>
    </location>
</feature>
<sequence length="2087" mass="231144">MRITVITLLTTALLLTTRIDGGGERSSKQLFYTTYLYPSSSSSSTSSLKSSSGSGGSSSNANNAFLTPQLSISPLHSLWSSFGDQNSGRQTATLIPTTVGTSSSNANHYHRLHQAYQQQLRQQQVLWSPSLPFGTSSYIASPHNNNHQQYHYNQQVLTGGGGAAGAIDAGSKNVKHASQNTQFILHPQQQLGPEYQIHPTSSSSVSPPATNSLQGLPIIGYVNVPLNPNYNVWNPYGTSAVNHNGQNNSPAQNYLQTGLGSGNSLLNNWNLPLKSYEQIQSEIGSNSILPSLVQSGPQKQKVIPTVLKGFQRGHVEAPPPPSSSSQSAFSAHTKISGTSSSGSGSGFNRGHIESNPHSLAGIRNVLGSAISTGNQKNVVVPQSQSKGFNRGAVEHRFPASAKATTYDAPTKNVICYFTSWSYYRKREAQFMPENADAELCTHIVYAFAILDKSKFAIKESDPFVDNQKYFYQRTVALKERNPRLKVLLALGGWSDSGDDKYSALAHNQVARRKFARETAQFLKERNFDGMSLDWHYPRCWQSNCEAGPSSDKYAFSEFVRELKMVFEQENLLLTATLAGYEEVIDIAYDIPSLSRSLDLLSIMTYDYHGSWENKTGHLAPLFNGPPASDPYPHYNANYTMELYASKGADRSKLILGVPMYGQSFELSHPGDSSYGSQASGPGIAGEFTNQPGMLSYYEICKRVKDQRWTVQKDITGSWGPYAYKGNQWVGYEDGDSLTRKARYVKAQGFGGMLVWTLDLDDFNNVCCMGSQPLLRSIARELLSVPYDPNGMGCSKPVVTTTTPSPSQTSTSVSIASPSQPPTGSPVIIDDAQTCDNSWLYQADPNDCSGYFQCSNGRVSTHHCSFGLHWNRYSNTCDWPSSARCQETQDMMLSTTTEHVVTTSRPATTTTARTTTTNTPWTTRPTTPWTPPPTAATTTTRRPPPPSTTRPPSQAWPPAQPPQNPSGGCISGQYYPGPTCDQYYICSSGQKQVQACGPGLHWNKEKHLCDWPKNANCQVVFGIISKPVRDDGPCSEGQYSGDPSDCEVYYICDHGRKIKFRCQSGLYWNNNQKVCDWPSNVDCSANSGGSSLQTTAQPGPTQGTTTQATWTQGTTTTTQRTTTTTRRTTTRPSSGGGDSGSGGSTSSDYKVVCYFTNWAWYRPGNGKYVPEDIDPTLCTHIIYGFAVLDYSTLLMKPHDTWADFDNHFYEKVVSYKSQGAKVTLAIGGWNDSEGDKYSRLVNNPSARQKFITNAIDFIKKYNFDGLDLDWEYPKCWQVDCNKGPASDKPAFAAFVRELKQAFEPHGLLLSAAVSPSKNVIDEGYDVPTLSKYLDWINVMTYDYHGQWDKKTGHVAPLYFDDEADVYYYNTNYTMNYWIQQGGDRKKLVLGMPMYGQSFTLTKASDNGLNAPTSGGGTAGEFTRASGFLAYYEICQRVQNEGWTVVQDDDGAIGPYAYKGNQWVSYDDVPMIRRKTELIKKMGLGGGMIWALDLDDFRNTCGQGKYPLLTAINKGLGIKRVGSGGGGGGGGSFTGPGMRPSKRPSTTNQSSNMPALIAYPSVVSMVIHQQELQPVKENQPDPCNKEPFKPHNDNCRKYYRCIFGKYVEQSCPSGTFWNKDRCDWTCGNDSQQQAHQPLPADTYTSTTSRPSTTTTRWTSTSSKPLSTSTNSGQWSPPTTVAPPSSSTSWEWKPTISTTTTIHPIVVPESEYKVVCYFTNWAWYRQGIGKYKPEDIDYNLCTHIAYGFAVLDSSTLQMKPHDSWADIDNQFYTQVTNLRSKGKKVVVAIGGWNDSAGDKYSRLVHDPAARQKFIKNVIEFIEKWNFDGLDLDWEYPKCWQTECKKGPESDKANFAAFCKELSEAFKPRGLLLSSAVSPSKMIIDEGYDVPAVSRYLDWIAVMTYDYHGQWDKKTGHVAPMYHHEESDNFFFNSNYTINYWISEGADRKKIVMGMPMYGQSFSLADVNDHGLNAKSYGGGTAGDFTRAQGFLAYYEICAHVKNQGWKVVQDETGAIGPYAYKGDQWVSYDDINMIRTKSQYIKDMKLGGGMIWALDLDDFRGVCGCEKHPLLKTINRVLRNYPEPDPQCSI</sequence>
<feature type="compositionally biased region" description="Pro residues" evidence="7">
    <location>
        <begin position="941"/>
        <end position="963"/>
    </location>
</feature>
<dbReference type="SUPFAM" id="SSF57625">
    <property type="entry name" value="Invertebrate chitin-binding proteins"/>
    <property type="match status" value="4"/>
</dbReference>
<feature type="domain" description="Chitin-binding type-2" evidence="9">
    <location>
        <begin position="1030"/>
        <end position="1084"/>
    </location>
</feature>
<feature type="signal peptide" evidence="8">
    <location>
        <begin position="1"/>
        <end position="21"/>
    </location>
</feature>
<dbReference type="InterPro" id="IPR011583">
    <property type="entry name" value="Chitinase_II/V-like_cat"/>
</dbReference>
<dbReference type="InterPro" id="IPR002557">
    <property type="entry name" value="Chitin-bd_dom"/>
</dbReference>
<dbReference type="PROSITE" id="PS51910">
    <property type="entry name" value="GH18_2"/>
    <property type="match status" value="3"/>
</dbReference>
<feature type="region of interest" description="Disordered" evidence="7">
    <location>
        <begin position="897"/>
        <end position="967"/>
    </location>
</feature>
<feature type="chain" id="PRO_5045237546" description="Chitinase 3" evidence="8">
    <location>
        <begin position="22"/>
        <end position="2087"/>
    </location>
</feature>